<dbReference type="Pfam" id="PF07714">
    <property type="entry name" value="PK_Tyr_Ser-Thr"/>
    <property type="match status" value="1"/>
</dbReference>
<evidence type="ECO:0000313" key="21">
    <source>
        <dbReference type="Proteomes" id="UP000235220"/>
    </source>
</evidence>
<dbReference type="GO" id="GO:0004674">
    <property type="term" value="F:protein serine/threonine kinase activity"/>
    <property type="evidence" value="ECO:0007669"/>
    <property type="project" value="UniProtKB-KW"/>
</dbReference>
<keyword evidence="2" id="KW-0723">Serine/threonine-protein kinase</keyword>
<dbReference type="PROSITE" id="PS00107">
    <property type="entry name" value="PROTEIN_KINASE_ATP"/>
    <property type="match status" value="1"/>
</dbReference>
<keyword evidence="4" id="KW-0597">Phosphoprotein</keyword>
<dbReference type="GO" id="GO:0005509">
    <property type="term" value="F:calcium ion binding"/>
    <property type="evidence" value="ECO:0007669"/>
    <property type="project" value="InterPro"/>
</dbReference>
<dbReference type="GO" id="GO:0007166">
    <property type="term" value="P:cell surface receptor signaling pathway"/>
    <property type="evidence" value="ECO:0000318"/>
    <property type="project" value="GO_Central"/>
</dbReference>
<keyword evidence="6" id="KW-0812">Transmembrane</keyword>
<dbReference type="InterPro" id="IPR001245">
    <property type="entry name" value="Ser-Thr/Tyr_kinase_cat_dom"/>
</dbReference>
<dbReference type="GO" id="GO:0030247">
    <property type="term" value="F:polysaccharide binding"/>
    <property type="evidence" value="ECO:0007669"/>
    <property type="project" value="InterPro"/>
</dbReference>
<evidence type="ECO:0000256" key="7">
    <source>
        <dbReference type="ARBA" id="ARBA00022729"/>
    </source>
</evidence>
<dbReference type="Gene3D" id="3.30.200.20">
    <property type="entry name" value="Phosphorylase Kinase, domain 1"/>
    <property type="match status" value="1"/>
</dbReference>
<dbReference type="PROSITE" id="PS00010">
    <property type="entry name" value="ASX_HYDROXYL"/>
    <property type="match status" value="1"/>
</dbReference>
<evidence type="ECO:0000256" key="12">
    <source>
        <dbReference type="ARBA" id="ARBA00022989"/>
    </source>
</evidence>
<dbReference type="PROSITE" id="PS50011">
    <property type="entry name" value="PROTEIN_KINASE_DOM"/>
    <property type="match status" value="1"/>
</dbReference>
<evidence type="ECO:0000256" key="20">
    <source>
        <dbReference type="PROSITE-ProRule" id="PRU10141"/>
    </source>
</evidence>
<dbReference type="InterPro" id="IPR008271">
    <property type="entry name" value="Ser/Thr_kinase_AS"/>
</dbReference>
<evidence type="ECO:0000256" key="15">
    <source>
        <dbReference type="ARBA" id="ARBA00023180"/>
    </source>
</evidence>
<evidence type="ECO:0000256" key="11">
    <source>
        <dbReference type="ARBA" id="ARBA00022840"/>
    </source>
</evidence>
<dbReference type="Gene3D" id="1.10.510.10">
    <property type="entry name" value="Transferase(Phosphotransferase) domain 1"/>
    <property type="match status" value="1"/>
</dbReference>
<evidence type="ECO:0000256" key="4">
    <source>
        <dbReference type="ARBA" id="ARBA00022553"/>
    </source>
</evidence>
<evidence type="ECO:0000256" key="19">
    <source>
        <dbReference type="PROSITE-ProRule" id="PRU00076"/>
    </source>
</evidence>
<evidence type="ECO:0000256" key="17">
    <source>
        <dbReference type="ARBA" id="ARBA00047951"/>
    </source>
</evidence>
<keyword evidence="3 19" id="KW-0245">EGF-like domain</keyword>
<dbReference type="InterPro" id="IPR018097">
    <property type="entry name" value="EGF_Ca-bd_CS"/>
</dbReference>
<evidence type="ECO:0000256" key="16">
    <source>
        <dbReference type="ARBA" id="ARBA00047558"/>
    </source>
</evidence>
<proteinExistence type="predicted"/>
<keyword evidence="11 20" id="KW-0067">ATP-binding</keyword>
<dbReference type="InterPro" id="IPR017441">
    <property type="entry name" value="Protein_kinase_ATP_BS"/>
</dbReference>
<organism evidence="21 22">
    <name type="scientific">Juglans regia</name>
    <name type="common">English walnut</name>
    <dbReference type="NCBI Taxonomy" id="51240"/>
    <lineage>
        <taxon>Eukaryota</taxon>
        <taxon>Viridiplantae</taxon>
        <taxon>Streptophyta</taxon>
        <taxon>Embryophyta</taxon>
        <taxon>Tracheophyta</taxon>
        <taxon>Spermatophyta</taxon>
        <taxon>Magnoliopsida</taxon>
        <taxon>eudicotyledons</taxon>
        <taxon>Gunneridae</taxon>
        <taxon>Pentapetalae</taxon>
        <taxon>rosids</taxon>
        <taxon>fabids</taxon>
        <taxon>Fagales</taxon>
        <taxon>Juglandaceae</taxon>
        <taxon>Juglans</taxon>
    </lineage>
</organism>
<dbReference type="SUPFAM" id="SSF56112">
    <property type="entry name" value="Protein kinase-like (PK-like)"/>
    <property type="match status" value="1"/>
</dbReference>
<comment type="caution">
    <text evidence="19">Lacks conserved residue(s) required for the propagation of feature annotation.</text>
</comment>
<keyword evidence="8" id="KW-0677">Repeat</keyword>
<dbReference type="RefSeq" id="XP_018850991.2">
    <property type="nucleotide sequence ID" value="XM_018995446.2"/>
</dbReference>
<evidence type="ECO:0000256" key="8">
    <source>
        <dbReference type="ARBA" id="ARBA00022737"/>
    </source>
</evidence>
<dbReference type="InterPro" id="IPR000152">
    <property type="entry name" value="EGF-type_Asp/Asn_hydroxyl_site"/>
</dbReference>
<evidence type="ECO:0000256" key="5">
    <source>
        <dbReference type="ARBA" id="ARBA00022679"/>
    </source>
</evidence>
<dbReference type="GO" id="GO:0005886">
    <property type="term" value="C:plasma membrane"/>
    <property type="evidence" value="ECO:0000318"/>
    <property type="project" value="GO_Central"/>
</dbReference>
<dbReference type="PROSITE" id="PS01187">
    <property type="entry name" value="EGF_CA"/>
    <property type="match status" value="1"/>
</dbReference>
<comment type="catalytic activity">
    <reaction evidence="17">
        <text>L-threonyl-[protein] + ATP = O-phospho-L-threonyl-[protein] + ADP + H(+)</text>
        <dbReference type="Rhea" id="RHEA:46608"/>
        <dbReference type="Rhea" id="RHEA-COMP:11060"/>
        <dbReference type="Rhea" id="RHEA-COMP:11605"/>
        <dbReference type="ChEBI" id="CHEBI:15378"/>
        <dbReference type="ChEBI" id="CHEBI:30013"/>
        <dbReference type="ChEBI" id="CHEBI:30616"/>
        <dbReference type="ChEBI" id="CHEBI:61977"/>
        <dbReference type="ChEBI" id="CHEBI:456216"/>
    </reaction>
</comment>
<accession>A0A2I4H4A4</accession>
<keyword evidence="7" id="KW-0732">Signal</keyword>
<keyword evidence="15" id="KW-0325">Glycoprotein</keyword>
<dbReference type="GO" id="GO:0005524">
    <property type="term" value="F:ATP binding"/>
    <property type="evidence" value="ECO:0007669"/>
    <property type="project" value="UniProtKB-UniRule"/>
</dbReference>
<dbReference type="Pfam" id="PF13947">
    <property type="entry name" value="GUB_WAK_bind"/>
    <property type="match status" value="1"/>
</dbReference>
<dbReference type="InterPro" id="IPR000719">
    <property type="entry name" value="Prot_kinase_dom"/>
</dbReference>
<keyword evidence="10" id="KW-0418">Kinase</keyword>
<dbReference type="SMART" id="SM00181">
    <property type="entry name" value="EGF"/>
    <property type="match status" value="2"/>
</dbReference>
<comment type="subcellular location">
    <subcellularLocation>
        <location evidence="1">Membrane</location>
        <topology evidence="1">Single-pass type I membrane protein</topology>
    </subcellularLocation>
</comment>
<name>A0A2I4H4A4_JUGRE</name>
<dbReference type="CDD" id="cd14066">
    <property type="entry name" value="STKc_IRAK"/>
    <property type="match status" value="1"/>
</dbReference>
<dbReference type="GeneID" id="109013381"/>
<evidence type="ECO:0000256" key="10">
    <source>
        <dbReference type="ARBA" id="ARBA00022777"/>
    </source>
</evidence>
<keyword evidence="9 20" id="KW-0547">Nucleotide-binding</keyword>
<keyword evidence="13" id="KW-0472">Membrane</keyword>
<dbReference type="FunFam" id="2.10.25.10:FF:000038">
    <property type="entry name" value="Fibrillin 2"/>
    <property type="match status" value="1"/>
</dbReference>
<dbReference type="Gene3D" id="2.10.25.10">
    <property type="entry name" value="Laminin"/>
    <property type="match status" value="2"/>
</dbReference>
<gene>
    <name evidence="22" type="primary">LOC109013381</name>
</gene>
<keyword evidence="21" id="KW-1185">Reference proteome</keyword>
<dbReference type="AlphaFoldDB" id="A0A2I4H4A4"/>
<dbReference type="Proteomes" id="UP000235220">
    <property type="component" value="Chromosome 6"/>
</dbReference>
<comment type="function">
    <text evidence="18">Serine/threonine-protein kinase that may function as a signaling receptor of extracellular matrix component. Binding to pectin may have significance in the control of cell expansion, morphogenesis and development.</text>
</comment>
<dbReference type="InterPro" id="IPR045274">
    <property type="entry name" value="WAK-like"/>
</dbReference>
<feature type="binding site" evidence="20">
    <location>
        <position position="454"/>
    </location>
    <ligand>
        <name>ATP</name>
        <dbReference type="ChEBI" id="CHEBI:30616"/>
    </ligand>
</feature>
<evidence type="ECO:0000256" key="6">
    <source>
        <dbReference type="ARBA" id="ARBA00022692"/>
    </source>
</evidence>
<evidence type="ECO:0000256" key="14">
    <source>
        <dbReference type="ARBA" id="ARBA00023157"/>
    </source>
</evidence>
<dbReference type="PROSITE" id="PS00108">
    <property type="entry name" value="PROTEIN_KINASE_ST"/>
    <property type="match status" value="1"/>
</dbReference>
<keyword evidence="5" id="KW-0808">Transferase</keyword>
<comment type="catalytic activity">
    <reaction evidence="16">
        <text>L-seryl-[protein] + ATP = O-phospho-L-seryl-[protein] + ADP + H(+)</text>
        <dbReference type="Rhea" id="RHEA:17989"/>
        <dbReference type="Rhea" id="RHEA-COMP:9863"/>
        <dbReference type="Rhea" id="RHEA-COMP:11604"/>
        <dbReference type="ChEBI" id="CHEBI:15378"/>
        <dbReference type="ChEBI" id="CHEBI:29999"/>
        <dbReference type="ChEBI" id="CHEBI:30616"/>
        <dbReference type="ChEBI" id="CHEBI:83421"/>
        <dbReference type="ChEBI" id="CHEBI:456216"/>
    </reaction>
</comment>
<dbReference type="PANTHER" id="PTHR27005:SF468">
    <property type="entry name" value="OS01G0310500 PROTEIN"/>
    <property type="match status" value="1"/>
</dbReference>
<dbReference type="PANTHER" id="PTHR27005">
    <property type="entry name" value="WALL-ASSOCIATED RECEPTOR KINASE-LIKE 21"/>
    <property type="match status" value="1"/>
</dbReference>
<dbReference type="FunFam" id="1.10.510.10:FF:000084">
    <property type="entry name" value="Wall-associated receptor kinase 2"/>
    <property type="match status" value="1"/>
</dbReference>
<evidence type="ECO:0000256" key="2">
    <source>
        <dbReference type="ARBA" id="ARBA00022527"/>
    </source>
</evidence>
<dbReference type="SMART" id="SM00220">
    <property type="entry name" value="S_TKc"/>
    <property type="match status" value="1"/>
</dbReference>
<dbReference type="InterPro" id="IPR025287">
    <property type="entry name" value="WAK_GUB"/>
</dbReference>
<dbReference type="SMART" id="SM00179">
    <property type="entry name" value="EGF_CA"/>
    <property type="match status" value="1"/>
</dbReference>
<dbReference type="InterPro" id="IPR011009">
    <property type="entry name" value="Kinase-like_dom_sf"/>
</dbReference>
<evidence type="ECO:0000313" key="22">
    <source>
        <dbReference type="RefSeq" id="XP_018850991.2"/>
    </source>
</evidence>
<evidence type="ECO:0000256" key="18">
    <source>
        <dbReference type="ARBA" id="ARBA00058961"/>
    </source>
</evidence>
<evidence type="ECO:0000256" key="13">
    <source>
        <dbReference type="ARBA" id="ARBA00023136"/>
    </source>
</evidence>
<sequence>MGGTYNKLLVQVIWVGVIFSGMATAALAEAANGSALLNCPNWCGDVEIPYPFGIGEGCYLNKNFSVNCTKSWDGRLRPQVGDVIIQQISIQGQIDMFMNTVEVCNNGSGLSKNFQSTRLRVSSNAFTISNTQNLFIAVGCDTYAFLYGNQNNEDFSMGCMSICQNQSIVLNGSCSGMGCCWLEIPERLSNVRLEIYTNSYRNHTKVLNFNPCGYAFVVKKQLFMFSPIYLSSLQLNRTIPMVLDWTIGTERCKYAQLKTDYICGGNSTCDDPENGYGYRCQCKKGYEGNPYLPLGCKDVNECLNENLNNCTSPKRCINTEGNYTCSCPKWHSGDGRKDGESCTLNLGLVKKTAIASGVGFIVLLVSSSTWMYLIIKQRKLIKLRERFFRQNGGVILSQQLSRQENSVQIAKIFSTEELKKATNNYHENSIIGDGGFGTVYKGVLSDKRDVAIKKSKLVDKSQIEQFINEVLALSQINHINVVKLLGCCLETEVPLLVYEFISNGTLFEHMHHKNGPSPVSWETRLKIAAETAEALSCLHSAASPPIVHRDVKSSNILLDGNYTAKVSDFGVSRLIPLYQIEVATLVQGTLGYLDPEYLQTSQLTVKSDVYSFGVILIELLTGEKPLSFDRPEEEGSLAMYFLSAIKEDRLSEILEQNLGPERNKMQLKEVANLARRCIELKGEDRPTMKEVTAELEGLRKIDNRSWVNVGSNSEEREYLLGKTSDSYKFDVAIKSSVVYDSMKDHTMVTFDGGR</sequence>
<evidence type="ECO:0000256" key="1">
    <source>
        <dbReference type="ARBA" id="ARBA00004479"/>
    </source>
</evidence>
<dbReference type="KEGG" id="jre:109013381"/>
<dbReference type="CDD" id="cd00054">
    <property type="entry name" value="EGF_CA"/>
    <property type="match status" value="1"/>
</dbReference>
<dbReference type="Pfam" id="PF07645">
    <property type="entry name" value="EGF_CA"/>
    <property type="match status" value="1"/>
</dbReference>
<dbReference type="InterPro" id="IPR001881">
    <property type="entry name" value="EGF-like_Ca-bd_dom"/>
</dbReference>
<keyword evidence="14" id="KW-1015">Disulfide bond</keyword>
<protein>
    <submittedName>
        <fullName evidence="22">Wall-associated receptor kinase-like 16</fullName>
    </submittedName>
</protein>
<dbReference type="Gramene" id="Jr06_03140_p1">
    <property type="protein sequence ID" value="cds.Jr06_03140_p1"/>
    <property type="gene ID" value="Jr06_03140"/>
</dbReference>
<dbReference type="InterPro" id="IPR049883">
    <property type="entry name" value="NOTCH1_EGF-like"/>
</dbReference>
<dbReference type="PROSITE" id="PS50026">
    <property type="entry name" value="EGF_3"/>
    <property type="match status" value="1"/>
</dbReference>
<dbReference type="InterPro" id="IPR000742">
    <property type="entry name" value="EGF"/>
</dbReference>
<evidence type="ECO:0000256" key="9">
    <source>
        <dbReference type="ARBA" id="ARBA00022741"/>
    </source>
</evidence>
<dbReference type="OrthoDB" id="4062651at2759"/>
<dbReference type="FunFam" id="3.30.200.20:FF:000043">
    <property type="entry name" value="Wall-associated receptor kinase 2"/>
    <property type="match status" value="1"/>
</dbReference>
<keyword evidence="12" id="KW-1133">Transmembrane helix</keyword>
<reference evidence="22" key="1">
    <citation type="submission" date="2025-08" db="UniProtKB">
        <authorList>
            <consortium name="RefSeq"/>
        </authorList>
    </citation>
    <scope>IDENTIFICATION</scope>
    <source>
        <tissue evidence="22">Leaves</tissue>
    </source>
</reference>
<evidence type="ECO:0000256" key="3">
    <source>
        <dbReference type="ARBA" id="ARBA00022536"/>
    </source>
</evidence>